<keyword evidence="5" id="KW-0119">Carbohydrate metabolism</keyword>
<name>A0A815L356_9BILA</name>
<dbReference type="GO" id="GO:0005737">
    <property type="term" value="C:cytoplasm"/>
    <property type="evidence" value="ECO:0007669"/>
    <property type="project" value="TreeGrafter"/>
</dbReference>
<sequence length="117" mass="13825">MFIFGMKKKKDSSISKYSYTKQAIVQNNFDLQEAILQIKNGFYSNNCTDLCEYLHDDNDKYMILADYESYIQTQEKVSQLFKNPLEWTKKVIRNITTSTKFSSDSIVFRQANELYNL</sequence>
<evidence type="ECO:0000313" key="8">
    <source>
        <dbReference type="Proteomes" id="UP000663829"/>
    </source>
</evidence>
<accession>A0A815L356</accession>
<dbReference type="Proteomes" id="UP000681722">
    <property type="component" value="Unassembled WGS sequence"/>
</dbReference>
<dbReference type="PANTHER" id="PTHR11468:SF3">
    <property type="entry name" value="GLYCOGEN PHOSPHORYLASE, LIVER FORM"/>
    <property type="match status" value="1"/>
</dbReference>
<evidence type="ECO:0000256" key="1">
    <source>
        <dbReference type="ARBA" id="ARBA00006047"/>
    </source>
</evidence>
<comment type="subunit">
    <text evidence="4">Homodimer; enzymatically active. Interacts with PPP1R3B; recruits the phosphatase PP1 which dephosphorylates and inactivates PYGL/glycogen phosphorylase.</text>
</comment>
<dbReference type="GO" id="GO:0008184">
    <property type="term" value="F:glycogen phosphorylase activity"/>
    <property type="evidence" value="ECO:0007669"/>
    <property type="project" value="InterPro"/>
</dbReference>
<evidence type="ECO:0000256" key="4">
    <source>
        <dbReference type="ARBA" id="ARBA00046783"/>
    </source>
</evidence>
<keyword evidence="5" id="KW-0328">Glycosyltransferase</keyword>
<dbReference type="Proteomes" id="UP000663829">
    <property type="component" value="Unassembled WGS sequence"/>
</dbReference>
<dbReference type="SUPFAM" id="SSF53756">
    <property type="entry name" value="UDP-Glycosyltransferase/glycogen phosphorylase"/>
    <property type="match status" value="1"/>
</dbReference>
<dbReference type="OrthoDB" id="7274275at2759"/>
<proteinExistence type="inferred from homology"/>
<dbReference type="Pfam" id="PF00343">
    <property type="entry name" value="Phosphorylase"/>
    <property type="match status" value="1"/>
</dbReference>
<protein>
    <recommendedName>
        <fullName evidence="5">Alpha-1,4 glucan phosphorylase</fullName>
        <ecNumber evidence="5">2.4.1.1</ecNumber>
    </recommendedName>
</protein>
<dbReference type="EC" id="2.4.1.1" evidence="5"/>
<evidence type="ECO:0000256" key="2">
    <source>
        <dbReference type="ARBA" id="ARBA00036074"/>
    </source>
</evidence>
<dbReference type="GO" id="GO:0005980">
    <property type="term" value="P:glycogen catabolic process"/>
    <property type="evidence" value="ECO:0007669"/>
    <property type="project" value="TreeGrafter"/>
</dbReference>
<comment type="caution">
    <text evidence="6">The sequence shown here is derived from an EMBL/GenBank/DDBJ whole genome shotgun (WGS) entry which is preliminary data.</text>
</comment>
<comment type="similarity">
    <text evidence="1 5">Belongs to the glycogen phosphorylase family.</text>
</comment>
<comment type="function">
    <text evidence="3 5">Allosteric enzyme that catalyzes the rate-limiting step in glycogen catabolism, the phosphorolytic cleavage of glycogen to produce glucose-1-phosphate, and plays a central role in maintaining cellular and organismal glucose homeostasis.</text>
</comment>
<dbReference type="PANTHER" id="PTHR11468">
    <property type="entry name" value="GLYCOGEN PHOSPHORYLASE"/>
    <property type="match status" value="1"/>
</dbReference>
<comment type="catalytic activity">
    <reaction evidence="2">
        <text>[(1-&gt;4)-alpha-D-glucosyl](n) + phosphate = [(1-&gt;4)-alpha-D-glucosyl](n-1) + alpha-D-glucose 1-phosphate</text>
        <dbReference type="Rhea" id="RHEA:41732"/>
        <dbReference type="Rhea" id="RHEA-COMP:9584"/>
        <dbReference type="Rhea" id="RHEA-COMP:9586"/>
        <dbReference type="ChEBI" id="CHEBI:15444"/>
        <dbReference type="ChEBI" id="CHEBI:43474"/>
        <dbReference type="ChEBI" id="CHEBI:58601"/>
        <dbReference type="EC" id="2.4.1.1"/>
    </reaction>
    <physiologicalReaction direction="left-to-right" evidence="2">
        <dbReference type="Rhea" id="RHEA:41733"/>
    </physiologicalReaction>
</comment>
<dbReference type="AlphaFoldDB" id="A0A815L356"/>
<dbReference type="GO" id="GO:0030170">
    <property type="term" value="F:pyridoxal phosphate binding"/>
    <property type="evidence" value="ECO:0007669"/>
    <property type="project" value="TreeGrafter"/>
</dbReference>
<dbReference type="EMBL" id="CAJNOQ010017554">
    <property type="protein sequence ID" value="CAF1401159.1"/>
    <property type="molecule type" value="Genomic_DNA"/>
</dbReference>
<organism evidence="6 8">
    <name type="scientific">Didymodactylos carnosus</name>
    <dbReference type="NCBI Taxonomy" id="1234261"/>
    <lineage>
        <taxon>Eukaryota</taxon>
        <taxon>Metazoa</taxon>
        <taxon>Spiralia</taxon>
        <taxon>Gnathifera</taxon>
        <taxon>Rotifera</taxon>
        <taxon>Eurotatoria</taxon>
        <taxon>Bdelloidea</taxon>
        <taxon>Philodinida</taxon>
        <taxon>Philodinidae</taxon>
        <taxon>Didymodactylos</taxon>
    </lineage>
</organism>
<dbReference type="Gene3D" id="3.40.50.2000">
    <property type="entry name" value="Glycogen Phosphorylase B"/>
    <property type="match status" value="2"/>
</dbReference>
<evidence type="ECO:0000313" key="6">
    <source>
        <dbReference type="EMBL" id="CAF1401159.1"/>
    </source>
</evidence>
<evidence type="ECO:0000256" key="3">
    <source>
        <dbReference type="ARBA" id="ARBA00037413"/>
    </source>
</evidence>
<dbReference type="InterPro" id="IPR000811">
    <property type="entry name" value="Glyco_trans_35"/>
</dbReference>
<gene>
    <name evidence="6" type="ORF">GPM918_LOCUS33272</name>
    <name evidence="7" type="ORF">SRO942_LOCUS33955</name>
</gene>
<comment type="cofactor">
    <cofactor evidence="5">
        <name>pyridoxal 5'-phosphate</name>
        <dbReference type="ChEBI" id="CHEBI:597326"/>
    </cofactor>
</comment>
<evidence type="ECO:0000313" key="7">
    <source>
        <dbReference type="EMBL" id="CAF4295024.1"/>
    </source>
</evidence>
<keyword evidence="5" id="KW-0808">Transferase</keyword>
<dbReference type="EMBL" id="CAJOBC010082977">
    <property type="protein sequence ID" value="CAF4295024.1"/>
    <property type="molecule type" value="Genomic_DNA"/>
</dbReference>
<keyword evidence="8" id="KW-1185">Reference proteome</keyword>
<evidence type="ECO:0000256" key="5">
    <source>
        <dbReference type="RuleBase" id="RU000587"/>
    </source>
</evidence>
<keyword evidence="5" id="KW-0663">Pyridoxal phosphate</keyword>
<reference evidence="6" key="1">
    <citation type="submission" date="2021-02" db="EMBL/GenBank/DDBJ databases">
        <authorList>
            <person name="Nowell W R."/>
        </authorList>
    </citation>
    <scope>NUCLEOTIDE SEQUENCE</scope>
</reference>